<dbReference type="RefSeq" id="WP_125311210.1">
    <property type="nucleotide sequence ID" value="NZ_RSEC01000048.1"/>
</dbReference>
<reference evidence="7 8" key="1">
    <citation type="submission" date="2018-12" db="EMBL/GenBank/DDBJ databases">
        <title>Amycolatopsis eburnea sp. nov. actinomycete associate with arbuscular mycorrhiza fungal spore.</title>
        <authorList>
            <person name="Lumyong S."/>
            <person name="Chaiya L."/>
        </authorList>
    </citation>
    <scope>NUCLEOTIDE SEQUENCE [LARGE SCALE GENOMIC DNA]</scope>
    <source>
        <strain evidence="7 8">GLM-1</strain>
    </source>
</reference>
<dbReference type="PROSITE" id="PS00893">
    <property type="entry name" value="NUDIX_BOX"/>
    <property type="match status" value="1"/>
</dbReference>
<dbReference type="EMBL" id="RSEC01000048">
    <property type="protein sequence ID" value="RSD16339.1"/>
    <property type="molecule type" value="Genomic_DNA"/>
</dbReference>
<gene>
    <name evidence="7" type="ORF">EIY87_22050</name>
</gene>
<evidence type="ECO:0000256" key="3">
    <source>
        <dbReference type="ARBA" id="ARBA00022801"/>
    </source>
</evidence>
<dbReference type="PANTHER" id="PTHR43046:SF12">
    <property type="entry name" value="GDP-MANNOSE MANNOSYL HYDROLASE"/>
    <property type="match status" value="1"/>
</dbReference>
<comment type="caution">
    <text evidence="7">The sequence shown here is derived from an EMBL/GenBank/DDBJ whole genome shotgun (WGS) entry which is preliminary data.</text>
</comment>
<dbReference type="Gene3D" id="3.90.79.10">
    <property type="entry name" value="Nucleoside Triphosphate Pyrophosphohydrolase"/>
    <property type="match status" value="1"/>
</dbReference>
<feature type="domain" description="Nudix hydrolase" evidence="6">
    <location>
        <begin position="8"/>
        <end position="152"/>
    </location>
</feature>
<keyword evidence="3 5" id="KW-0378">Hydrolase</keyword>
<proteinExistence type="inferred from homology"/>
<evidence type="ECO:0000259" key="6">
    <source>
        <dbReference type="PROSITE" id="PS51462"/>
    </source>
</evidence>
<dbReference type="InterPro" id="IPR020084">
    <property type="entry name" value="NUDIX_hydrolase_CS"/>
</dbReference>
<comment type="similarity">
    <text evidence="2 5">Belongs to the Nudix hydrolase family.</text>
</comment>
<dbReference type="PROSITE" id="PS51462">
    <property type="entry name" value="NUDIX"/>
    <property type="match status" value="1"/>
</dbReference>
<dbReference type="AlphaFoldDB" id="A0A3R9DYP6"/>
<dbReference type="SUPFAM" id="SSF55811">
    <property type="entry name" value="Nudix"/>
    <property type="match status" value="1"/>
</dbReference>
<dbReference type="Pfam" id="PF00293">
    <property type="entry name" value="NUDIX"/>
    <property type="match status" value="1"/>
</dbReference>
<organism evidence="7 8">
    <name type="scientific">Amycolatopsis eburnea</name>
    <dbReference type="NCBI Taxonomy" id="2267691"/>
    <lineage>
        <taxon>Bacteria</taxon>
        <taxon>Bacillati</taxon>
        <taxon>Actinomycetota</taxon>
        <taxon>Actinomycetes</taxon>
        <taxon>Pseudonocardiales</taxon>
        <taxon>Pseudonocardiaceae</taxon>
        <taxon>Amycolatopsis</taxon>
    </lineage>
</organism>
<dbReference type="InterPro" id="IPR000086">
    <property type="entry name" value="NUDIX_hydrolase_dom"/>
</dbReference>
<name>A0A3R9DYP6_9PSEU</name>
<dbReference type="CDD" id="cd04685">
    <property type="entry name" value="NUDIX_Hydrolase"/>
    <property type="match status" value="1"/>
</dbReference>
<dbReference type="PANTHER" id="PTHR43046">
    <property type="entry name" value="GDP-MANNOSE MANNOSYL HYDROLASE"/>
    <property type="match status" value="1"/>
</dbReference>
<dbReference type="InterPro" id="IPR020476">
    <property type="entry name" value="Nudix_hydrolase"/>
</dbReference>
<dbReference type="GO" id="GO:0016787">
    <property type="term" value="F:hydrolase activity"/>
    <property type="evidence" value="ECO:0007669"/>
    <property type="project" value="UniProtKB-KW"/>
</dbReference>
<evidence type="ECO:0000313" key="8">
    <source>
        <dbReference type="Proteomes" id="UP000267081"/>
    </source>
</evidence>
<dbReference type="InterPro" id="IPR015797">
    <property type="entry name" value="NUDIX_hydrolase-like_dom_sf"/>
</dbReference>
<keyword evidence="4" id="KW-0460">Magnesium</keyword>
<evidence type="ECO:0000256" key="5">
    <source>
        <dbReference type="RuleBase" id="RU003476"/>
    </source>
</evidence>
<dbReference type="Proteomes" id="UP000267081">
    <property type="component" value="Unassembled WGS sequence"/>
</dbReference>
<keyword evidence="8" id="KW-1185">Reference proteome</keyword>
<evidence type="ECO:0000256" key="1">
    <source>
        <dbReference type="ARBA" id="ARBA00001946"/>
    </source>
</evidence>
<comment type="cofactor">
    <cofactor evidence="1">
        <name>Mg(2+)</name>
        <dbReference type="ChEBI" id="CHEBI:18420"/>
    </cofactor>
</comment>
<protein>
    <submittedName>
        <fullName evidence="7">NUDIX domain-containing protein</fullName>
    </submittedName>
</protein>
<accession>A0A3R9DYP6</accession>
<dbReference type="PRINTS" id="PR00502">
    <property type="entry name" value="NUDIXFAMILY"/>
</dbReference>
<evidence type="ECO:0000313" key="7">
    <source>
        <dbReference type="EMBL" id="RSD16339.1"/>
    </source>
</evidence>
<dbReference type="OrthoDB" id="9804442at2"/>
<sequence>MTVASEPALRVGARVLLLNRADEVLLIHARDPDNPGHHWWELPGGGKEPGERLEDTARREIAEETGLVVDEVGRKLWTRESRFTYRGHEHHRLDHVYLARTDHDAPQVALRHTANERVGLIERRWWSAAAVSTCRDKLLPAELPDLLLALLEDRFPLVPLALIA</sequence>
<evidence type="ECO:0000256" key="4">
    <source>
        <dbReference type="ARBA" id="ARBA00022842"/>
    </source>
</evidence>
<evidence type="ECO:0000256" key="2">
    <source>
        <dbReference type="ARBA" id="ARBA00005582"/>
    </source>
</evidence>